<keyword evidence="5" id="KW-0472">Membrane</keyword>
<dbReference type="InterPro" id="IPR002110">
    <property type="entry name" value="Ankyrin_rpt"/>
</dbReference>
<evidence type="ECO:0000256" key="5">
    <source>
        <dbReference type="ARBA" id="ARBA00023136"/>
    </source>
</evidence>
<sequence>MEDLSKYAHSPVHLAVARRDYGSLKRIVSALPPLPKAGEVTTEAESIAAELQADVVTASIDRRDVPGRETPLHLAVRLRDPISAELLMAAGADWSLQNEHGWSALQEAVCTREDSIAMIIARHYQPLAWAKWCRRLPRIISSAARIRDFYMEITFHFESSVIPFIGRIAPSDTYRIWKRGSNLRADMTLAGFDGFRIQRSDQTFLFLGEGFSSDDGNLSVPPGSLIVLSHKEKEITNALEGAGARPTEAEVAHEVALMSQTNMYRPGIDVTQAELVPHLNWRRQERTEMVGSWKAKVYDMLHVMVSVKSRRVPGAMTDEELFAAEDDERIVNGGDNDEYDDVLTAEERLQLDSALRMGNSDGIGEDEEHGVLDCQENGVGSSYEDCDSNGVPKEKKSWFGWNKKGSKNGGNDPEDSKILKKFSKLAPDDSNQKPVDYQRSSSEFAREDLGDVKKGKEKSSKKKKKSGATSESKHESEFKKGLRPVLWLTPDFPLKTDELLPLLDILANKVKAVRRLRELLTTKLPHGTFPVKVIQDISSRSFDIATTIVDGLFLRHGCISSAFVSKRNGVAGPRGKKGGNKGELLPLARKTVEIVAWLAGEDDRRGVGLAGDVATAVGLRSGERNEGFFTTCVTQGTSPPAVAGLRSEGKNTVAIPIVPTIRVLVTFTKFEELQPMEEFSTPLSSPAHFQDTKGKDSEGSTSWISWMRGSRGGQSSDGESRCYKDEIDPFHIPLDYSWVDANEKKRRMKAKKAKSKKGKKQAAAKSVDGVQHEDTEHGRKGSLGGVSPLISHSYAEKISGFMKLSELVFNIGFRICYTDWFSWLQQDGMMELVFLCAHGWRISRLLR</sequence>
<keyword evidence="2" id="KW-0677">Repeat</keyword>
<feature type="region of interest" description="Disordered" evidence="9">
    <location>
        <begin position="397"/>
        <end position="476"/>
    </location>
</feature>
<dbReference type="InterPro" id="IPR036770">
    <property type="entry name" value="Ankyrin_rpt-contain_sf"/>
</dbReference>
<evidence type="ECO:0000256" key="4">
    <source>
        <dbReference type="ARBA" id="ARBA00023043"/>
    </source>
</evidence>
<keyword evidence="12" id="KW-1185">Reference proteome</keyword>
<feature type="compositionally biased region" description="Basic and acidic residues" evidence="9">
    <location>
        <begin position="770"/>
        <end position="779"/>
    </location>
</feature>
<dbReference type="PANTHER" id="PTHR12447">
    <property type="entry name" value="ANKYRIN REPEAT DOMAIN-CONTAINING PROTEIN 13"/>
    <property type="match status" value="1"/>
</dbReference>
<proteinExistence type="predicted"/>
<organism evidence="11 12">
    <name type="scientific">Tetracentron sinense</name>
    <name type="common">Spur-leaf</name>
    <dbReference type="NCBI Taxonomy" id="13715"/>
    <lineage>
        <taxon>Eukaryota</taxon>
        <taxon>Viridiplantae</taxon>
        <taxon>Streptophyta</taxon>
        <taxon>Embryophyta</taxon>
        <taxon>Tracheophyta</taxon>
        <taxon>Spermatophyta</taxon>
        <taxon>Magnoliopsida</taxon>
        <taxon>Trochodendrales</taxon>
        <taxon>Trochodendraceae</taxon>
        <taxon>Tetracentron</taxon>
    </lineage>
</organism>
<comment type="function">
    <text evidence="7">Acts as a molecular chaperone for G protein-coupled receptors, regulating their biogenesis and exit from the ER.</text>
</comment>
<evidence type="ECO:0000256" key="8">
    <source>
        <dbReference type="PROSITE-ProRule" id="PRU00023"/>
    </source>
</evidence>
<name>A0A834ZB69_TETSI</name>
<keyword evidence="3" id="KW-0256">Endoplasmic reticulum</keyword>
<gene>
    <name evidence="11" type="ORF">HHK36_012899</name>
</gene>
<dbReference type="GO" id="GO:0005789">
    <property type="term" value="C:endoplasmic reticulum membrane"/>
    <property type="evidence" value="ECO:0007669"/>
    <property type="project" value="UniProtKB-SubCell"/>
</dbReference>
<dbReference type="Pfam" id="PF11904">
    <property type="entry name" value="ANKRD13_C"/>
    <property type="match status" value="2"/>
</dbReference>
<dbReference type="InterPro" id="IPR021832">
    <property type="entry name" value="ANKRD13"/>
</dbReference>
<dbReference type="Gene3D" id="1.25.40.20">
    <property type="entry name" value="Ankyrin repeat-containing domain"/>
    <property type="match status" value="1"/>
</dbReference>
<feature type="region of interest" description="Disordered" evidence="9">
    <location>
        <begin position="678"/>
        <end position="722"/>
    </location>
</feature>
<feature type="compositionally biased region" description="Basic residues" evidence="9">
    <location>
        <begin position="747"/>
        <end position="762"/>
    </location>
</feature>
<evidence type="ECO:0000256" key="2">
    <source>
        <dbReference type="ARBA" id="ARBA00022737"/>
    </source>
</evidence>
<dbReference type="AlphaFoldDB" id="A0A834ZB69"/>
<evidence type="ECO:0000259" key="10">
    <source>
        <dbReference type="Pfam" id="PF11904"/>
    </source>
</evidence>
<feature type="region of interest" description="Disordered" evidence="9">
    <location>
        <begin position="747"/>
        <end position="782"/>
    </location>
</feature>
<evidence type="ECO:0000313" key="12">
    <source>
        <dbReference type="Proteomes" id="UP000655225"/>
    </source>
</evidence>
<dbReference type="SUPFAM" id="SSF48403">
    <property type="entry name" value="Ankyrin repeat"/>
    <property type="match status" value="1"/>
</dbReference>
<dbReference type="EMBL" id="JABCRI010000008">
    <property type="protein sequence ID" value="KAF8401948.1"/>
    <property type="molecule type" value="Genomic_DNA"/>
</dbReference>
<dbReference type="FunFam" id="1.25.40.20:FF:000331">
    <property type="entry name" value="Ankyrin repeat family protein"/>
    <property type="match status" value="1"/>
</dbReference>
<keyword evidence="4 8" id="KW-0040">ANK repeat</keyword>
<feature type="repeat" description="ANK" evidence="8">
    <location>
        <begin position="67"/>
        <end position="99"/>
    </location>
</feature>
<dbReference type="PANTHER" id="PTHR12447:SF25">
    <property type="entry name" value="ANKYRIN REPEAT DOMAIN-CONTAINING PROTEIN 13C"/>
    <property type="match status" value="1"/>
</dbReference>
<dbReference type="Proteomes" id="UP000655225">
    <property type="component" value="Unassembled WGS sequence"/>
</dbReference>
<dbReference type="InterPro" id="IPR055285">
    <property type="entry name" value="ANKRD13_C"/>
</dbReference>
<evidence type="ECO:0000256" key="6">
    <source>
        <dbReference type="ARBA" id="ARBA00023186"/>
    </source>
</evidence>
<feature type="domain" description="Ankyrin repeat" evidence="10">
    <location>
        <begin position="653"/>
        <end position="737"/>
    </location>
</feature>
<evidence type="ECO:0000256" key="3">
    <source>
        <dbReference type="ARBA" id="ARBA00022824"/>
    </source>
</evidence>
<dbReference type="OMA" id="CHENGLG"/>
<dbReference type="OrthoDB" id="1585644at2759"/>
<evidence type="ECO:0000256" key="7">
    <source>
        <dbReference type="ARBA" id="ARBA00037107"/>
    </source>
</evidence>
<feature type="compositionally biased region" description="Basic and acidic residues" evidence="9">
    <location>
        <begin position="444"/>
        <end position="458"/>
    </location>
</feature>
<feature type="domain" description="Ankyrin repeat" evidence="10">
    <location>
        <begin position="184"/>
        <end position="533"/>
    </location>
</feature>
<evidence type="ECO:0000313" key="11">
    <source>
        <dbReference type="EMBL" id="KAF8401948.1"/>
    </source>
</evidence>
<dbReference type="Pfam" id="PF00023">
    <property type="entry name" value="Ank"/>
    <property type="match status" value="1"/>
</dbReference>
<accession>A0A834ZB69</accession>
<keyword evidence="6" id="KW-0143">Chaperone</keyword>
<comment type="subcellular location">
    <subcellularLocation>
        <location evidence="1">Endoplasmic reticulum membrane</location>
    </subcellularLocation>
</comment>
<evidence type="ECO:0000256" key="9">
    <source>
        <dbReference type="SAM" id="MobiDB-lite"/>
    </source>
</evidence>
<evidence type="ECO:0000256" key="1">
    <source>
        <dbReference type="ARBA" id="ARBA00004586"/>
    </source>
</evidence>
<dbReference type="PROSITE" id="PS50088">
    <property type="entry name" value="ANK_REPEAT"/>
    <property type="match status" value="1"/>
</dbReference>
<protein>
    <recommendedName>
        <fullName evidence="10">Ankyrin repeat domain-containing protein</fullName>
    </recommendedName>
</protein>
<comment type="caution">
    <text evidence="11">The sequence shown here is derived from an EMBL/GenBank/DDBJ whole genome shotgun (WGS) entry which is preliminary data.</text>
</comment>
<reference evidence="11 12" key="1">
    <citation type="submission" date="2020-04" db="EMBL/GenBank/DDBJ databases">
        <title>Plant Genome Project.</title>
        <authorList>
            <person name="Zhang R.-G."/>
        </authorList>
    </citation>
    <scope>NUCLEOTIDE SEQUENCE [LARGE SCALE GENOMIC DNA]</scope>
    <source>
        <strain evidence="11">YNK0</strain>
        <tissue evidence="11">Leaf</tissue>
    </source>
</reference>